<keyword evidence="1" id="KW-0732">Signal</keyword>
<evidence type="ECO:0000256" key="1">
    <source>
        <dbReference type="SAM" id="SignalP"/>
    </source>
</evidence>
<proteinExistence type="predicted"/>
<evidence type="ECO:0008006" key="4">
    <source>
        <dbReference type="Google" id="ProtNLM"/>
    </source>
</evidence>
<accession>A0ABN9RQB4</accession>
<protein>
    <recommendedName>
        <fullName evidence="4">Secreted protein</fullName>
    </recommendedName>
</protein>
<keyword evidence="3" id="KW-1185">Reference proteome</keyword>
<reference evidence="2" key="1">
    <citation type="submission" date="2023-10" db="EMBL/GenBank/DDBJ databases">
        <authorList>
            <person name="Chen Y."/>
            <person name="Shah S."/>
            <person name="Dougan E. K."/>
            <person name="Thang M."/>
            <person name="Chan C."/>
        </authorList>
    </citation>
    <scope>NUCLEOTIDE SEQUENCE [LARGE SCALE GENOMIC DNA]</scope>
</reference>
<gene>
    <name evidence="2" type="ORF">PCOR1329_LOCUS22094</name>
</gene>
<feature type="signal peptide" evidence="1">
    <location>
        <begin position="1"/>
        <end position="33"/>
    </location>
</feature>
<sequence>MSRRLGLSVLSVSSPSCSACFLLCLLPPPCAQAATRLGVCSLARQLASEERLGAGMEPELSTSPFGSIVSVASWAPAGVAGDICGDTQRGDASHHLRDYTQMPII</sequence>
<comment type="caution">
    <text evidence="2">The sequence shown here is derived from an EMBL/GenBank/DDBJ whole genome shotgun (WGS) entry which is preliminary data.</text>
</comment>
<evidence type="ECO:0000313" key="2">
    <source>
        <dbReference type="EMBL" id="CAK0820406.1"/>
    </source>
</evidence>
<evidence type="ECO:0000313" key="3">
    <source>
        <dbReference type="Proteomes" id="UP001189429"/>
    </source>
</evidence>
<dbReference type="EMBL" id="CAUYUJ010007336">
    <property type="protein sequence ID" value="CAK0820406.1"/>
    <property type="molecule type" value="Genomic_DNA"/>
</dbReference>
<dbReference type="Proteomes" id="UP001189429">
    <property type="component" value="Unassembled WGS sequence"/>
</dbReference>
<name>A0ABN9RQB4_9DINO</name>
<feature type="chain" id="PRO_5045867758" description="Secreted protein" evidence="1">
    <location>
        <begin position="34"/>
        <end position="105"/>
    </location>
</feature>
<organism evidence="2 3">
    <name type="scientific">Prorocentrum cordatum</name>
    <dbReference type="NCBI Taxonomy" id="2364126"/>
    <lineage>
        <taxon>Eukaryota</taxon>
        <taxon>Sar</taxon>
        <taxon>Alveolata</taxon>
        <taxon>Dinophyceae</taxon>
        <taxon>Prorocentrales</taxon>
        <taxon>Prorocentraceae</taxon>
        <taxon>Prorocentrum</taxon>
    </lineage>
</organism>